<sequence length="76" mass="8104">MIQALECLRSTVRCILTAPSLAVTVRPATLTDVEGLARVCRAAWRDTDESVCAAADVEAVLGGYDKLGRFAAARHT</sequence>
<proteinExistence type="predicted"/>
<organism evidence="1 2">
    <name type="scientific">Deinococcus hopiensis KR-140</name>
    <dbReference type="NCBI Taxonomy" id="695939"/>
    <lineage>
        <taxon>Bacteria</taxon>
        <taxon>Thermotogati</taxon>
        <taxon>Deinococcota</taxon>
        <taxon>Deinococci</taxon>
        <taxon>Deinococcales</taxon>
        <taxon>Deinococcaceae</taxon>
        <taxon>Deinococcus</taxon>
    </lineage>
</organism>
<evidence type="ECO:0000313" key="1">
    <source>
        <dbReference type="EMBL" id="SMB82648.1"/>
    </source>
</evidence>
<evidence type="ECO:0000313" key="2">
    <source>
        <dbReference type="Proteomes" id="UP000192582"/>
    </source>
</evidence>
<dbReference type="EMBL" id="FWWU01000006">
    <property type="protein sequence ID" value="SMB82648.1"/>
    <property type="molecule type" value="Genomic_DNA"/>
</dbReference>
<dbReference type="Proteomes" id="UP000192582">
    <property type="component" value="Unassembled WGS sequence"/>
</dbReference>
<dbReference type="AlphaFoldDB" id="A0A1W1UND9"/>
<keyword evidence="2" id="KW-1185">Reference proteome</keyword>
<protein>
    <submittedName>
        <fullName evidence="1">Uncharacterized protein</fullName>
    </submittedName>
</protein>
<name>A0A1W1UND9_9DEIO</name>
<gene>
    <name evidence="1" type="ORF">SAMN00790413_04096</name>
</gene>
<dbReference type="Gene3D" id="3.40.630.30">
    <property type="match status" value="1"/>
</dbReference>
<reference evidence="1 2" key="1">
    <citation type="submission" date="2017-04" db="EMBL/GenBank/DDBJ databases">
        <authorList>
            <person name="Afonso C.L."/>
            <person name="Miller P.J."/>
            <person name="Scott M.A."/>
            <person name="Spackman E."/>
            <person name="Goraichik I."/>
            <person name="Dimitrov K.M."/>
            <person name="Suarez D.L."/>
            <person name="Swayne D.E."/>
        </authorList>
    </citation>
    <scope>NUCLEOTIDE SEQUENCE [LARGE SCALE GENOMIC DNA]</scope>
    <source>
        <strain evidence="1 2">KR-140</strain>
    </source>
</reference>
<accession>A0A1W1UND9</accession>